<evidence type="ECO:0000256" key="1">
    <source>
        <dbReference type="ARBA" id="ARBA00022555"/>
    </source>
</evidence>
<feature type="active site" description="Cysteine persulfide intermediate" evidence="9">
    <location>
        <position position="207"/>
    </location>
</feature>
<evidence type="ECO:0000256" key="7">
    <source>
        <dbReference type="ARBA" id="ARBA00023157"/>
    </source>
</evidence>
<evidence type="ECO:0000256" key="4">
    <source>
        <dbReference type="ARBA" id="ARBA00022741"/>
    </source>
</evidence>
<dbReference type="SUPFAM" id="SSF52402">
    <property type="entry name" value="Adenine nucleotide alpha hydrolases-like"/>
    <property type="match status" value="1"/>
</dbReference>
<dbReference type="GO" id="GO:0000049">
    <property type="term" value="F:tRNA binding"/>
    <property type="evidence" value="ECO:0007669"/>
    <property type="project" value="UniProtKB-KW"/>
</dbReference>
<comment type="catalytic activity">
    <reaction evidence="8 9">
        <text>S-sulfanyl-L-cysteinyl-[protein] + uridine(34) in tRNA + AH2 + ATP = 2-thiouridine(34) in tRNA + L-cysteinyl-[protein] + A + AMP + diphosphate + H(+)</text>
        <dbReference type="Rhea" id="RHEA:47032"/>
        <dbReference type="Rhea" id="RHEA-COMP:10131"/>
        <dbReference type="Rhea" id="RHEA-COMP:11726"/>
        <dbReference type="Rhea" id="RHEA-COMP:11727"/>
        <dbReference type="Rhea" id="RHEA-COMP:11728"/>
        <dbReference type="ChEBI" id="CHEBI:13193"/>
        <dbReference type="ChEBI" id="CHEBI:15378"/>
        <dbReference type="ChEBI" id="CHEBI:17499"/>
        <dbReference type="ChEBI" id="CHEBI:29950"/>
        <dbReference type="ChEBI" id="CHEBI:30616"/>
        <dbReference type="ChEBI" id="CHEBI:33019"/>
        <dbReference type="ChEBI" id="CHEBI:61963"/>
        <dbReference type="ChEBI" id="CHEBI:65315"/>
        <dbReference type="ChEBI" id="CHEBI:87170"/>
        <dbReference type="ChEBI" id="CHEBI:456215"/>
        <dbReference type="EC" id="2.8.1.13"/>
    </reaction>
</comment>
<feature type="active site" description="Nucleophile" evidence="9">
    <location>
        <position position="111"/>
    </location>
</feature>
<dbReference type="InterPro" id="IPR023382">
    <property type="entry name" value="MnmA-like_central_sf"/>
</dbReference>
<comment type="similarity">
    <text evidence="9">Belongs to the MnmA/TRMU family.</text>
</comment>
<accession>A0A062XVN8</accession>
<dbReference type="GO" id="GO:0002143">
    <property type="term" value="P:tRNA wobble position uridine thiolation"/>
    <property type="evidence" value="ECO:0007669"/>
    <property type="project" value="TreeGrafter"/>
</dbReference>
<feature type="region of interest" description="Interaction with tRNA" evidence="9">
    <location>
        <begin position="157"/>
        <end position="159"/>
    </location>
</feature>
<feature type="domain" description="tRNA-specific 2-thiouridylase MnmA-like central" evidence="11">
    <location>
        <begin position="230"/>
        <end position="282"/>
    </location>
</feature>
<dbReference type="HAMAP" id="MF_00144">
    <property type="entry name" value="tRNA_thiouridyl_MnmA"/>
    <property type="match status" value="1"/>
</dbReference>
<feature type="binding site" evidence="9">
    <location>
        <position position="43"/>
    </location>
    <ligand>
        <name>ATP</name>
        <dbReference type="ChEBI" id="CHEBI:30616"/>
    </ligand>
</feature>
<evidence type="ECO:0000256" key="6">
    <source>
        <dbReference type="ARBA" id="ARBA00022884"/>
    </source>
</evidence>
<name>A0A062XVN8_9BACT</name>
<dbReference type="PANTHER" id="PTHR11933">
    <property type="entry name" value="TRNA 5-METHYLAMINOMETHYL-2-THIOURIDYLATE -METHYLTRANSFERASE"/>
    <property type="match status" value="1"/>
</dbReference>
<feature type="site" description="Interaction with tRNA" evidence="9">
    <location>
        <position position="345"/>
    </location>
</feature>
<dbReference type="InterPro" id="IPR004506">
    <property type="entry name" value="MnmA-like"/>
</dbReference>
<keyword evidence="5 9" id="KW-0067">ATP-binding</keyword>
<keyword evidence="13" id="KW-1185">Reference proteome</keyword>
<dbReference type="AlphaFoldDB" id="A0A062XVN8"/>
<dbReference type="InterPro" id="IPR046885">
    <property type="entry name" value="MnmA-like_C"/>
</dbReference>
<dbReference type="FunFam" id="3.40.50.620:FF:000115">
    <property type="entry name" value="tRNA-specific 2-thiouridylase MnmA"/>
    <property type="match status" value="1"/>
</dbReference>
<evidence type="ECO:0000259" key="10">
    <source>
        <dbReference type="Pfam" id="PF20258"/>
    </source>
</evidence>
<dbReference type="GO" id="GO:0103016">
    <property type="term" value="F:tRNA-uridine 2-sulfurtransferase activity"/>
    <property type="evidence" value="ECO:0007669"/>
    <property type="project" value="UniProtKB-EC"/>
</dbReference>
<reference evidence="12 13" key="1">
    <citation type="submission" date="2014-04" db="EMBL/GenBank/DDBJ databases">
        <title>The Genome Sequence of Thermoanaerobaculum aquaticum MP-01, The First Cultivated Group 23 Acidobacterium.</title>
        <authorList>
            <person name="Stamps B.W."/>
            <person name="Losey N.A."/>
            <person name="Lawson P.A."/>
            <person name="Stevenson B.S."/>
        </authorList>
    </citation>
    <scope>NUCLEOTIDE SEQUENCE [LARGE SCALE GENOMIC DNA]</scope>
    <source>
        <strain evidence="12 13">MP-01</strain>
    </source>
</reference>
<evidence type="ECO:0000256" key="8">
    <source>
        <dbReference type="ARBA" id="ARBA00051542"/>
    </source>
</evidence>
<dbReference type="EC" id="2.8.1.13" evidence="9"/>
<dbReference type="InterPro" id="IPR046884">
    <property type="entry name" value="MnmA-like_central"/>
</dbReference>
<feature type="binding site" evidence="9">
    <location>
        <position position="135"/>
    </location>
    <ligand>
        <name>ATP</name>
        <dbReference type="ChEBI" id="CHEBI:30616"/>
    </ligand>
</feature>
<feature type="domain" description="tRNA-specific 2-thiouridylase MnmA-like C-terminal" evidence="10">
    <location>
        <begin position="289"/>
        <end position="361"/>
    </location>
</feature>
<dbReference type="GO" id="GO:0005524">
    <property type="term" value="F:ATP binding"/>
    <property type="evidence" value="ECO:0007669"/>
    <property type="project" value="UniProtKB-KW"/>
</dbReference>
<feature type="site" description="Interaction with tRNA" evidence="9">
    <location>
        <position position="136"/>
    </location>
</feature>
<keyword evidence="6 9" id="KW-0694">RNA-binding</keyword>
<keyword evidence="4 9" id="KW-0547">Nucleotide-binding</keyword>
<dbReference type="Gene3D" id="3.40.50.620">
    <property type="entry name" value="HUPs"/>
    <property type="match status" value="1"/>
</dbReference>
<comment type="subcellular location">
    <subcellularLocation>
        <location evidence="9">Cytoplasm</location>
    </subcellularLocation>
</comment>
<dbReference type="Proteomes" id="UP000027284">
    <property type="component" value="Unassembled WGS sequence"/>
</dbReference>
<dbReference type="EMBL" id="JMFG01000022">
    <property type="protein sequence ID" value="KDA53444.1"/>
    <property type="molecule type" value="Genomic_DNA"/>
</dbReference>
<evidence type="ECO:0000259" key="11">
    <source>
        <dbReference type="Pfam" id="PF20259"/>
    </source>
</evidence>
<comment type="caution">
    <text evidence="12">The sequence shown here is derived from an EMBL/GenBank/DDBJ whole genome shotgun (WGS) entry which is preliminary data.</text>
</comment>
<comment type="caution">
    <text evidence="9">Lacks conserved residue(s) required for the propagation of feature annotation.</text>
</comment>
<dbReference type="Pfam" id="PF20259">
    <property type="entry name" value="tRNA_Me_trans_M"/>
    <property type="match status" value="1"/>
</dbReference>
<dbReference type="Pfam" id="PF20258">
    <property type="entry name" value="tRNA_Me_trans_C"/>
    <property type="match status" value="1"/>
</dbReference>
<evidence type="ECO:0000256" key="5">
    <source>
        <dbReference type="ARBA" id="ARBA00022840"/>
    </source>
</evidence>
<evidence type="ECO:0000256" key="3">
    <source>
        <dbReference type="ARBA" id="ARBA00022694"/>
    </source>
</evidence>
<keyword evidence="1 9" id="KW-0820">tRNA-binding</keyword>
<keyword evidence="7" id="KW-1015">Disulfide bond</keyword>
<protein>
    <recommendedName>
        <fullName evidence="9">tRNA-specific 2-thiouridylase MnmA</fullName>
        <ecNumber evidence="9">2.8.1.13</ecNumber>
    </recommendedName>
</protein>
<evidence type="ECO:0000256" key="9">
    <source>
        <dbReference type="HAMAP-Rule" id="MF_00144"/>
    </source>
</evidence>
<sequence length="365" mass="39528">MPKSSEGVLPSMKVIVAMSGGVDSAVACALLARQGHQVMGVTLHLADLSRVGLGVSRCCSLDDVANARAVCELLGVPHYVVNMEDTFQREVLGLFVEGYLAGQTPSPCVRCNSRVKFGELLRIAETFGADAVASGHYARVRRENGQLQLLRGVDREKDQSYFLFELTQEQLARVIFPLGEMTKPQVRALAAELSLPNAQKPDSQEVCFVPEGKTYREVLAKLAGPRLPGPGEVVDEEGHVLGRHPGFVGFTVGQRRGLGVASGRRLYVVAVKPEENRVVVGEAGSLAKSCLEVREINWLIAPPANLEVEVQVRSRHRPQAAVVEVEGNLARVFFREPVLAPAPGQAAVFYQGERVVGGGFITRAW</sequence>
<keyword evidence="9" id="KW-0963">Cytoplasm</keyword>
<dbReference type="Gene3D" id="2.40.30.10">
    <property type="entry name" value="Translation factors"/>
    <property type="match status" value="1"/>
</dbReference>
<dbReference type="STRING" id="1312852.EG19_05840"/>
<proteinExistence type="inferred from homology"/>
<dbReference type="NCBIfam" id="TIGR00420">
    <property type="entry name" value="trmU"/>
    <property type="match status" value="1"/>
</dbReference>
<dbReference type="Gene3D" id="2.30.30.280">
    <property type="entry name" value="Adenine nucleotide alpha hydrolases-like domains"/>
    <property type="match status" value="1"/>
</dbReference>
<gene>
    <name evidence="9" type="primary">mnmA</name>
    <name evidence="12" type="ORF">EG19_05840</name>
</gene>
<dbReference type="PANTHER" id="PTHR11933:SF5">
    <property type="entry name" value="MITOCHONDRIAL TRNA-SPECIFIC 2-THIOURIDYLASE 1"/>
    <property type="match status" value="1"/>
</dbReference>
<dbReference type="GO" id="GO:0005737">
    <property type="term" value="C:cytoplasm"/>
    <property type="evidence" value="ECO:0007669"/>
    <property type="project" value="UniProtKB-SubCell"/>
</dbReference>
<dbReference type="Pfam" id="PF03054">
    <property type="entry name" value="tRNA_Me_trans"/>
    <property type="match status" value="1"/>
</dbReference>
<keyword evidence="2 9" id="KW-0808">Transferase</keyword>
<dbReference type="NCBIfam" id="NF001138">
    <property type="entry name" value="PRK00143.1"/>
    <property type="match status" value="1"/>
</dbReference>
<comment type="function">
    <text evidence="9">Catalyzes the 2-thiolation of uridine at the wobble position (U34) of tRNA, leading to the formation of s(2)U34.</text>
</comment>
<dbReference type="InterPro" id="IPR014729">
    <property type="entry name" value="Rossmann-like_a/b/a_fold"/>
</dbReference>
<evidence type="ECO:0000313" key="13">
    <source>
        <dbReference type="Proteomes" id="UP000027284"/>
    </source>
</evidence>
<keyword evidence="3 9" id="KW-0819">tRNA processing</keyword>
<evidence type="ECO:0000313" key="12">
    <source>
        <dbReference type="EMBL" id="KDA53444.1"/>
    </source>
</evidence>
<evidence type="ECO:0000256" key="2">
    <source>
        <dbReference type="ARBA" id="ARBA00022679"/>
    </source>
</evidence>
<dbReference type="CDD" id="cd01998">
    <property type="entry name" value="MnmA_TRMU-like"/>
    <property type="match status" value="1"/>
</dbReference>
<organism evidence="12 13">
    <name type="scientific">Thermoanaerobaculum aquaticum</name>
    <dbReference type="NCBI Taxonomy" id="1312852"/>
    <lineage>
        <taxon>Bacteria</taxon>
        <taxon>Pseudomonadati</taxon>
        <taxon>Acidobacteriota</taxon>
        <taxon>Thermoanaerobaculia</taxon>
        <taxon>Thermoanaerobaculales</taxon>
        <taxon>Thermoanaerobaculaceae</taxon>
        <taxon>Thermoanaerobaculum</taxon>
    </lineage>
</organism>
<feature type="binding site" evidence="9">
    <location>
        <begin position="17"/>
        <end position="24"/>
    </location>
    <ligand>
        <name>ATP</name>
        <dbReference type="ChEBI" id="CHEBI:30616"/>
    </ligand>
</feature>